<name>A0A368KNT7_9BACT</name>
<dbReference type="Proteomes" id="UP000253562">
    <property type="component" value="Unassembled WGS sequence"/>
</dbReference>
<keyword evidence="1" id="KW-1133">Transmembrane helix</keyword>
<dbReference type="OrthoDB" id="281242at2"/>
<feature type="transmembrane region" description="Helical" evidence="1">
    <location>
        <begin position="12"/>
        <end position="31"/>
    </location>
</feature>
<dbReference type="InterPro" id="IPR007445">
    <property type="entry name" value="PilO"/>
</dbReference>
<protein>
    <recommendedName>
        <fullName evidence="4">Type 4a pilus biogenesis protein PilO</fullName>
    </recommendedName>
</protein>
<dbReference type="AlphaFoldDB" id="A0A368KNT7"/>
<dbReference type="InterPro" id="IPR014717">
    <property type="entry name" value="Transl_elong_EF1B/ribsomal_bS6"/>
</dbReference>
<gene>
    <name evidence="2" type="ORF">DTL42_19900</name>
</gene>
<reference evidence="2 3" key="1">
    <citation type="submission" date="2018-07" db="EMBL/GenBank/DDBJ databases">
        <title>Comparative genomes isolates from brazilian mangrove.</title>
        <authorList>
            <person name="De Araujo J.E."/>
            <person name="Taketani R.G."/>
            <person name="Silva M.C.P."/>
            <person name="Lourenco M.V."/>
            <person name="Oliveira V.M."/>
            <person name="Andreote F.D."/>
        </authorList>
    </citation>
    <scope>NUCLEOTIDE SEQUENCE [LARGE SCALE GENOMIC DNA]</scope>
    <source>
        <strain evidence="2 3">HEX PRIS-MGV</strain>
    </source>
</reference>
<sequence length="182" mass="20527">MKWSLPKTSTPFVLLGLAFVVAFVLLVYFPLQRVIKTAQNELATLQATLHQEDTLLAQIEAHRAESREIDNVIAAWPQVANPNLHLSQMLGKISREARQVGADALRLEPGQSQAMQAVHRIPVQLGCRGTFQEIHQLICQIDTLPYQLWIERVELAPADDQKHELTCEMDFTAFIVPVKDSH</sequence>
<keyword evidence="1" id="KW-0812">Transmembrane</keyword>
<dbReference type="GO" id="GO:0043683">
    <property type="term" value="P:type IV pilus assembly"/>
    <property type="evidence" value="ECO:0007669"/>
    <property type="project" value="InterPro"/>
</dbReference>
<dbReference type="Gene3D" id="3.30.70.60">
    <property type="match status" value="1"/>
</dbReference>
<evidence type="ECO:0000313" key="3">
    <source>
        <dbReference type="Proteomes" id="UP000253562"/>
    </source>
</evidence>
<dbReference type="RefSeq" id="WP_114371310.1">
    <property type="nucleotide sequence ID" value="NZ_QPEX01000044.1"/>
</dbReference>
<comment type="caution">
    <text evidence="2">The sequence shown here is derived from an EMBL/GenBank/DDBJ whole genome shotgun (WGS) entry which is preliminary data.</text>
</comment>
<organism evidence="2 3">
    <name type="scientific">Bremerella cremea</name>
    <dbReference type="NCBI Taxonomy" id="1031537"/>
    <lineage>
        <taxon>Bacteria</taxon>
        <taxon>Pseudomonadati</taxon>
        <taxon>Planctomycetota</taxon>
        <taxon>Planctomycetia</taxon>
        <taxon>Pirellulales</taxon>
        <taxon>Pirellulaceae</taxon>
        <taxon>Bremerella</taxon>
    </lineage>
</organism>
<dbReference type="EMBL" id="QPEX01000044">
    <property type="protein sequence ID" value="RCS42095.1"/>
    <property type="molecule type" value="Genomic_DNA"/>
</dbReference>
<keyword evidence="1" id="KW-0472">Membrane</keyword>
<evidence type="ECO:0000313" key="2">
    <source>
        <dbReference type="EMBL" id="RCS42095.1"/>
    </source>
</evidence>
<evidence type="ECO:0000256" key="1">
    <source>
        <dbReference type="SAM" id="Phobius"/>
    </source>
</evidence>
<dbReference type="Pfam" id="PF04350">
    <property type="entry name" value="PilO"/>
    <property type="match status" value="1"/>
</dbReference>
<dbReference type="GO" id="GO:0043107">
    <property type="term" value="P:type IV pilus-dependent motility"/>
    <property type="evidence" value="ECO:0007669"/>
    <property type="project" value="InterPro"/>
</dbReference>
<proteinExistence type="predicted"/>
<evidence type="ECO:0008006" key="4">
    <source>
        <dbReference type="Google" id="ProtNLM"/>
    </source>
</evidence>
<accession>A0A368KNT7</accession>